<dbReference type="KEGG" id="gni:GNIT_0708"/>
<name>G4QFR7_GLANF</name>
<proteinExistence type="predicted"/>
<dbReference type="SUPFAM" id="SSF56935">
    <property type="entry name" value="Porins"/>
    <property type="match status" value="1"/>
</dbReference>
<dbReference type="STRING" id="1085623.GNIT_0708"/>
<dbReference type="OrthoDB" id="197869at2"/>
<keyword evidence="2" id="KW-1185">Reference proteome</keyword>
<reference evidence="1 2" key="1">
    <citation type="journal article" date="2011" name="J. Bacteriol.">
        <title>Complete genome sequence of seawater bacterium Glaciecola nitratireducens FR1064T.</title>
        <authorList>
            <person name="Bian F."/>
            <person name="Qin Q.L."/>
            <person name="Xie B.B."/>
            <person name="Shu Y.L."/>
            <person name="Zhang X.Y."/>
            <person name="Yu Y."/>
            <person name="Chen B."/>
            <person name="Chen X.L."/>
            <person name="Zhou B.C."/>
            <person name="Zhang Y.Z."/>
        </authorList>
    </citation>
    <scope>NUCLEOTIDE SEQUENCE [LARGE SCALE GENOMIC DNA]</scope>
    <source>
        <strain evidence="2">JCM 12485 / KCTC 12276 / FR1064</strain>
    </source>
</reference>
<dbReference type="InterPro" id="IPR023614">
    <property type="entry name" value="Porin_dom_sf"/>
</dbReference>
<dbReference type="eggNOG" id="COG3203">
    <property type="taxonomic scope" value="Bacteria"/>
</dbReference>
<protein>
    <recommendedName>
        <fullName evidence="3">Porin domain-containing protein</fullName>
    </recommendedName>
</protein>
<accession>G4QFR7</accession>
<dbReference type="RefSeq" id="WP_014107727.1">
    <property type="nucleotide sequence ID" value="NC_016041.1"/>
</dbReference>
<gene>
    <name evidence="1" type="ordered locus">GNIT_0708</name>
</gene>
<evidence type="ECO:0008006" key="3">
    <source>
        <dbReference type="Google" id="ProtNLM"/>
    </source>
</evidence>
<dbReference type="Gene3D" id="2.40.160.10">
    <property type="entry name" value="Porin"/>
    <property type="match status" value="1"/>
</dbReference>
<sequence>MLLNPKIFGITTILCSLAAPSFASTDLSERIEFSGFGRLIGGYLDEKSVEYDGYSDNLSFSQQSLFALQTDVTVTEKLSLSAQLLAHSSEKRESGIEWLYLSYEPTQNWRFKLGKLRTPFFRYSDVIDVGFAYPWILPPQQVYTAYLFSNYEGSSATYISSFDDVTFELEAYYGRFDGDLNQDDRKVAVEVDALFGTILSINSGNFTTRLSVFNSSDFSVNIPELTQFSNVLESAGFIQNAESLRFDSSVTVYQAGFNYDNLDYFLAVEGMKIVSDLLAVPQVDSYYFTAGYNFHPLQAHVTYAVSNSSYNASDNLIPKGVNPQLDQLSFGYDQIISGLPALSLNSLSLGLRWDFTRGMAAKAEITFLDGKPGDNSFFNNVSDPNFNGKATLYQVGLEWVF</sequence>
<dbReference type="AlphaFoldDB" id="G4QFR7"/>
<dbReference type="EMBL" id="CP003060">
    <property type="protein sequence ID" value="AEP28852.1"/>
    <property type="molecule type" value="Genomic_DNA"/>
</dbReference>
<evidence type="ECO:0000313" key="2">
    <source>
        <dbReference type="Proteomes" id="UP000009282"/>
    </source>
</evidence>
<dbReference type="HOGENOM" id="CLU_036480_0_0_6"/>
<evidence type="ECO:0000313" key="1">
    <source>
        <dbReference type="EMBL" id="AEP28852.1"/>
    </source>
</evidence>
<dbReference type="Proteomes" id="UP000009282">
    <property type="component" value="Chromosome"/>
</dbReference>
<organism evidence="1 2">
    <name type="scientific">Glaciecola nitratireducens (strain JCM 12485 / KCTC 12276 / FR1064)</name>
    <dbReference type="NCBI Taxonomy" id="1085623"/>
    <lineage>
        <taxon>Bacteria</taxon>
        <taxon>Pseudomonadati</taxon>
        <taxon>Pseudomonadota</taxon>
        <taxon>Gammaproteobacteria</taxon>
        <taxon>Alteromonadales</taxon>
        <taxon>Alteromonadaceae</taxon>
        <taxon>Brumicola</taxon>
    </lineage>
</organism>